<gene>
    <name evidence="3" type="primary">cadR</name>
    <name evidence="3" type="ORF">GCM10023211_15950</name>
</gene>
<evidence type="ECO:0000313" key="3">
    <source>
        <dbReference type="EMBL" id="GAA5110978.1"/>
    </source>
</evidence>
<dbReference type="PROSITE" id="PS00552">
    <property type="entry name" value="HTH_MERR_1"/>
    <property type="match status" value="1"/>
</dbReference>
<proteinExistence type="predicted"/>
<dbReference type="PROSITE" id="PS50937">
    <property type="entry name" value="HTH_MERR_2"/>
    <property type="match status" value="1"/>
</dbReference>
<accession>A0ABP9N922</accession>
<dbReference type="PRINTS" id="PR00040">
    <property type="entry name" value="HTHMERR"/>
</dbReference>
<name>A0ABP9N922_9GAMM</name>
<dbReference type="InterPro" id="IPR000551">
    <property type="entry name" value="MerR-type_HTH_dom"/>
</dbReference>
<dbReference type="SUPFAM" id="SSF46955">
    <property type="entry name" value="Putative DNA-binding domain"/>
    <property type="match status" value="1"/>
</dbReference>
<dbReference type="InterPro" id="IPR047057">
    <property type="entry name" value="MerR_fam"/>
</dbReference>
<dbReference type="Proteomes" id="UP001500171">
    <property type="component" value="Unassembled WGS sequence"/>
</dbReference>
<sequence length="142" mass="16349">MMKIGQLANAAGCTTETIRFYEKIGLFPQADRTESNYRVYSKKHLDRLIFIRNCRALEMSHNEIRTLIMIADDPANRSEHESAHALLQSHLQHIDERIEELKSLRSQLVELQNHCHPTDDTCGILQELAEMEVDVKPAKSHV</sequence>
<dbReference type="PANTHER" id="PTHR30204:SF92">
    <property type="entry name" value="HTH-TYPE TRANSCRIPTIONAL REGULATOR ZNTR"/>
    <property type="match status" value="1"/>
</dbReference>
<dbReference type="EMBL" id="BAABHY010000001">
    <property type="protein sequence ID" value="GAA5110978.1"/>
    <property type="molecule type" value="Genomic_DNA"/>
</dbReference>
<dbReference type="PANTHER" id="PTHR30204">
    <property type="entry name" value="REDOX-CYCLING DRUG-SENSING TRANSCRIPTIONAL ACTIVATOR SOXR"/>
    <property type="match status" value="1"/>
</dbReference>
<dbReference type="InterPro" id="IPR011791">
    <property type="entry name" value="CadR-PbrR"/>
</dbReference>
<feature type="domain" description="HTH merR-type" evidence="2">
    <location>
        <begin position="1"/>
        <end position="70"/>
    </location>
</feature>
<dbReference type="Gene3D" id="1.10.1660.10">
    <property type="match status" value="1"/>
</dbReference>
<keyword evidence="1" id="KW-0238">DNA-binding</keyword>
<dbReference type="InterPro" id="IPR009061">
    <property type="entry name" value="DNA-bd_dom_put_sf"/>
</dbReference>
<evidence type="ECO:0000259" key="2">
    <source>
        <dbReference type="PROSITE" id="PS50937"/>
    </source>
</evidence>
<dbReference type="CDD" id="cd04784">
    <property type="entry name" value="HTH_CadR-PbrR"/>
    <property type="match status" value="1"/>
</dbReference>
<comment type="caution">
    <text evidence="3">The sequence shown here is derived from an EMBL/GenBank/DDBJ whole genome shotgun (WGS) entry which is preliminary data.</text>
</comment>
<dbReference type="Pfam" id="PF13411">
    <property type="entry name" value="MerR_1"/>
    <property type="match status" value="1"/>
</dbReference>
<keyword evidence="4" id="KW-1185">Reference proteome</keyword>
<reference evidence="4" key="1">
    <citation type="journal article" date="2019" name="Int. J. Syst. Evol. Microbiol.">
        <title>The Global Catalogue of Microorganisms (GCM) 10K type strain sequencing project: providing services to taxonomists for standard genome sequencing and annotation.</title>
        <authorList>
            <consortium name="The Broad Institute Genomics Platform"/>
            <consortium name="The Broad Institute Genome Sequencing Center for Infectious Disease"/>
            <person name="Wu L."/>
            <person name="Ma J."/>
        </authorList>
    </citation>
    <scope>NUCLEOTIDE SEQUENCE [LARGE SCALE GENOMIC DNA]</scope>
    <source>
        <strain evidence="4">JCM 18050</strain>
    </source>
</reference>
<dbReference type="SMART" id="SM00422">
    <property type="entry name" value="HTH_MERR"/>
    <property type="match status" value="1"/>
</dbReference>
<protein>
    <submittedName>
        <fullName evidence="3">Cd(II)/Pb(II)-responsive transcriptional regulator</fullName>
    </submittedName>
</protein>
<evidence type="ECO:0000256" key="1">
    <source>
        <dbReference type="ARBA" id="ARBA00023125"/>
    </source>
</evidence>
<evidence type="ECO:0000313" key="4">
    <source>
        <dbReference type="Proteomes" id="UP001500171"/>
    </source>
</evidence>
<organism evidence="3 4">
    <name type="scientific">Orbus sasakiae</name>
    <dbReference type="NCBI Taxonomy" id="1078475"/>
    <lineage>
        <taxon>Bacteria</taxon>
        <taxon>Pseudomonadati</taxon>
        <taxon>Pseudomonadota</taxon>
        <taxon>Gammaproteobacteria</taxon>
        <taxon>Orbales</taxon>
        <taxon>Orbaceae</taxon>
        <taxon>Orbus</taxon>
    </lineage>
</organism>